<dbReference type="SUPFAM" id="SSF48452">
    <property type="entry name" value="TPR-like"/>
    <property type="match status" value="1"/>
</dbReference>
<organism evidence="1 2">
    <name type="scientific">Streptomyces caledonius</name>
    <dbReference type="NCBI Taxonomy" id="3134107"/>
    <lineage>
        <taxon>Bacteria</taxon>
        <taxon>Bacillati</taxon>
        <taxon>Actinomycetota</taxon>
        <taxon>Actinomycetes</taxon>
        <taxon>Kitasatosporales</taxon>
        <taxon>Streptomycetaceae</taxon>
        <taxon>Streptomyces</taxon>
    </lineage>
</organism>
<evidence type="ECO:0008006" key="3">
    <source>
        <dbReference type="Google" id="ProtNLM"/>
    </source>
</evidence>
<dbReference type="Gene3D" id="1.25.40.10">
    <property type="entry name" value="Tetratricopeptide repeat domain"/>
    <property type="match status" value="1"/>
</dbReference>
<protein>
    <recommendedName>
        <fullName evidence="3">DNA-binding protein</fullName>
    </recommendedName>
</protein>
<evidence type="ECO:0000313" key="1">
    <source>
        <dbReference type="EMBL" id="MEJ8640328.1"/>
    </source>
</evidence>
<dbReference type="Proteomes" id="UP001382904">
    <property type="component" value="Unassembled WGS sequence"/>
</dbReference>
<dbReference type="EMBL" id="JBBKAM010000002">
    <property type="protein sequence ID" value="MEJ8640328.1"/>
    <property type="molecule type" value="Genomic_DNA"/>
</dbReference>
<accession>A0ABU8TZ84</accession>
<keyword evidence="2" id="KW-1185">Reference proteome</keyword>
<comment type="caution">
    <text evidence="1">The sequence shown here is derived from an EMBL/GenBank/DDBJ whole genome shotgun (WGS) entry which is preliminary data.</text>
</comment>
<dbReference type="InterPro" id="IPR011990">
    <property type="entry name" value="TPR-like_helical_dom_sf"/>
</dbReference>
<evidence type="ECO:0000313" key="2">
    <source>
        <dbReference type="Proteomes" id="UP001382904"/>
    </source>
</evidence>
<name>A0ABU8TZ84_9ACTN</name>
<gene>
    <name evidence="1" type="ORF">WKI68_00610</name>
</gene>
<proteinExistence type="predicted"/>
<reference evidence="1 2" key="1">
    <citation type="submission" date="2024-03" db="EMBL/GenBank/DDBJ databases">
        <title>Novel Streptomyces species of biotechnological and ecological value are a feature of Machair soil.</title>
        <authorList>
            <person name="Prole J.R."/>
            <person name="Goodfellow M."/>
            <person name="Allenby N."/>
            <person name="Ward A.C."/>
        </authorList>
    </citation>
    <scope>NUCLEOTIDE SEQUENCE [LARGE SCALE GENOMIC DNA]</scope>
    <source>
        <strain evidence="1 2">MS1.HAVA.3</strain>
    </source>
</reference>
<sequence>MQEEHLGRPLSSLRIASSVLARDALPGRVAAIFHVRAGRALARLGRGPEAGRSLRTAAELLADRPTARDPAWAWWFDRAELDGHHGLARAALGDLDAAAALLHGAAHAGGDGPAYRVLFAAELARVLARAGDWREADTAMSTLMGAVPAVGSVRALRTMDRAARLVAHGRRVPRRTRDTARHLALALRDTAGEAL</sequence>